<evidence type="ECO:0000313" key="2">
    <source>
        <dbReference type="EMBL" id="GHD20293.1"/>
    </source>
</evidence>
<proteinExistence type="predicted"/>
<name>A0A919CH28_9ACTN</name>
<evidence type="ECO:0008006" key="4">
    <source>
        <dbReference type="Google" id="ProtNLM"/>
    </source>
</evidence>
<evidence type="ECO:0000313" key="3">
    <source>
        <dbReference type="Proteomes" id="UP000638353"/>
    </source>
</evidence>
<dbReference type="Proteomes" id="UP000638353">
    <property type="component" value="Unassembled WGS sequence"/>
</dbReference>
<feature type="signal peptide" evidence="1">
    <location>
        <begin position="1"/>
        <end position="23"/>
    </location>
</feature>
<organism evidence="2 3">
    <name type="scientific">Streptomyces finlayi</name>
    <dbReference type="NCBI Taxonomy" id="67296"/>
    <lineage>
        <taxon>Bacteria</taxon>
        <taxon>Bacillati</taxon>
        <taxon>Actinomycetota</taxon>
        <taxon>Actinomycetes</taxon>
        <taxon>Kitasatosporales</taxon>
        <taxon>Streptomycetaceae</taxon>
        <taxon>Streptomyces</taxon>
    </lineage>
</organism>
<reference evidence="2" key="2">
    <citation type="submission" date="2020-09" db="EMBL/GenBank/DDBJ databases">
        <authorList>
            <person name="Sun Q."/>
            <person name="Ohkuma M."/>
        </authorList>
    </citation>
    <scope>NUCLEOTIDE SEQUENCE</scope>
    <source>
        <strain evidence="2">JCM 4637</strain>
    </source>
</reference>
<sequence length="130" mass="13628">MNTARILAVTAAALALATAPAHASTSGTINDTGKLEYGGEIARVAGTYYCDDAVSVNGGGGTIRVQLSQGWRQATRPHGYSCHEHGVNGKWDQGFRSPDGNWEPGKATVTITFTRNGGTQFTTTKDVTLA</sequence>
<keyword evidence="1" id="KW-0732">Signal</keyword>
<protein>
    <recommendedName>
        <fullName evidence="4">Secreted protein</fullName>
    </recommendedName>
</protein>
<dbReference type="EMBL" id="BMVC01000044">
    <property type="protein sequence ID" value="GHD20293.1"/>
    <property type="molecule type" value="Genomic_DNA"/>
</dbReference>
<gene>
    <name evidence="2" type="ORF">GCM10010334_84530</name>
</gene>
<accession>A0A919CH28</accession>
<evidence type="ECO:0000256" key="1">
    <source>
        <dbReference type="SAM" id="SignalP"/>
    </source>
</evidence>
<comment type="caution">
    <text evidence="2">The sequence shown here is derived from an EMBL/GenBank/DDBJ whole genome shotgun (WGS) entry which is preliminary data.</text>
</comment>
<dbReference type="AlphaFoldDB" id="A0A919CH28"/>
<dbReference type="RefSeq" id="WP_189828758.1">
    <property type="nucleotide sequence ID" value="NZ_BMVC01000044.1"/>
</dbReference>
<feature type="chain" id="PRO_5037942823" description="Secreted protein" evidence="1">
    <location>
        <begin position="24"/>
        <end position="130"/>
    </location>
</feature>
<reference evidence="2" key="1">
    <citation type="journal article" date="2014" name="Int. J. Syst. Evol. Microbiol.">
        <title>Complete genome sequence of Corynebacterium casei LMG S-19264T (=DSM 44701T), isolated from a smear-ripened cheese.</title>
        <authorList>
            <consortium name="US DOE Joint Genome Institute (JGI-PGF)"/>
            <person name="Walter F."/>
            <person name="Albersmeier A."/>
            <person name="Kalinowski J."/>
            <person name="Ruckert C."/>
        </authorList>
    </citation>
    <scope>NUCLEOTIDE SEQUENCE</scope>
    <source>
        <strain evidence="2">JCM 4637</strain>
    </source>
</reference>